<dbReference type="OrthoDB" id="9997739at2759"/>
<name>A0A2I2G6Y2_9EURO</name>
<dbReference type="PROSITE" id="PS50097">
    <property type="entry name" value="BTB"/>
    <property type="match status" value="1"/>
</dbReference>
<dbReference type="GeneID" id="36555357"/>
<dbReference type="InterPro" id="IPR011333">
    <property type="entry name" value="SKP1/BTB/POZ_sf"/>
</dbReference>
<feature type="domain" description="BTB" evidence="1">
    <location>
        <begin position="11"/>
        <end position="81"/>
    </location>
</feature>
<reference evidence="2 3" key="1">
    <citation type="submission" date="2016-12" db="EMBL/GenBank/DDBJ databases">
        <title>The genomes of Aspergillus section Nigri reveals drivers in fungal speciation.</title>
        <authorList>
            <consortium name="DOE Joint Genome Institute"/>
            <person name="Vesth T.C."/>
            <person name="Nybo J."/>
            <person name="Theobald S."/>
            <person name="Brandl J."/>
            <person name="Frisvad J.C."/>
            <person name="Nielsen K.F."/>
            <person name="Lyhne E.K."/>
            <person name="Kogle M.E."/>
            <person name="Kuo A."/>
            <person name="Riley R."/>
            <person name="Clum A."/>
            <person name="Nolan M."/>
            <person name="Lipzen A."/>
            <person name="Salamov A."/>
            <person name="Henrissat B."/>
            <person name="Wiebenga A."/>
            <person name="De Vries R.P."/>
            <person name="Grigoriev I.V."/>
            <person name="Mortensen U.H."/>
            <person name="Andersen M.R."/>
            <person name="Baker S.E."/>
        </authorList>
    </citation>
    <scope>NUCLEOTIDE SEQUENCE [LARGE SCALE GENOMIC DNA]</scope>
    <source>
        <strain evidence="2 3">IBT 23096</strain>
    </source>
</reference>
<evidence type="ECO:0000313" key="2">
    <source>
        <dbReference type="EMBL" id="PLB48639.1"/>
    </source>
</evidence>
<dbReference type="InterPro" id="IPR000210">
    <property type="entry name" value="BTB/POZ_dom"/>
</dbReference>
<dbReference type="STRING" id="1392250.A0A2I2G6Y2"/>
<dbReference type="PANTHER" id="PTHR47843">
    <property type="entry name" value="BTB DOMAIN-CONTAINING PROTEIN-RELATED"/>
    <property type="match status" value="1"/>
</dbReference>
<gene>
    <name evidence="2" type="ORF">P170DRAFT_425677</name>
</gene>
<organism evidence="2 3">
    <name type="scientific">Aspergillus steynii IBT 23096</name>
    <dbReference type="NCBI Taxonomy" id="1392250"/>
    <lineage>
        <taxon>Eukaryota</taxon>
        <taxon>Fungi</taxon>
        <taxon>Dikarya</taxon>
        <taxon>Ascomycota</taxon>
        <taxon>Pezizomycotina</taxon>
        <taxon>Eurotiomycetes</taxon>
        <taxon>Eurotiomycetidae</taxon>
        <taxon>Eurotiales</taxon>
        <taxon>Aspergillaceae</taxon>
        <taxon>Aspergillus</taxon>
        <taxon>Aspergillus subgen. Circumdati</taxon>
    </lineage>
</organism>
<evidence type="ECO:0000313" key="3">
    <source>
        <dbReference type="Proteomes" id="UP000234275"/>
    </source>
</evidence>
<dbReference type="Pfam" id="PF00651">
    <property type="entry name" value="BTB"/>
    <property type="match status" value="1"/>
</dbReference>
<protein>
    <recommendedName>
        <fullName evidence="1">BTB domain-containing protein</fullName>
    </recommendedName>
</protein>
<comment type="caution">
    <text evidence="2">The sequence shown here is derived from an EMBL/GenBank/DDBJ whole genome shotgun (WGS) entry which is preliminary data.</text>
</comment>
<dbReference type="VEuPathDB" id="FungiDB:P170DRAFT_425677"/>
<proteinExistence type="predicted"/>
<dbReference type="AlphaFoldDB" id="A0A2I2G6Y2"/>
<dbReference type="PANTHER" id="PTHR47843:SF7">
    <property type="entry name" value="BTB DOMAIN-CONTAINING PROTEIN"/>
    <property type="match status" value="1"/>
</dbReference>
<sequence length="252" mass="28550">MPDYSEICRSSQFTFLVGKQRTPIKVHSAVFKECSRPLAALINNGIMKESTDRVAVLADVDPEVFTAVCEYAYTGSYKSPSLDPADNQVMRLLSSALDEIMASLPTLATQSYNLLAEPGTARYVERCKTLSSKLSDLRTALSVNGVACALFHAKLYIFATKYLVEELRQLSLRSIYQDLTRYFFSTDEICDLLEYVYRHTGSVEHDGRSSLRRMLIRYVAVRMWRYSSDKRFSDMLQSNGEIGADLIQKLLL</sequence>
<dbReference type="EMBL" id="MSFO01000004">
    <property type="protein sequence ID" value="PLB48639.1"/>
    <property type="molecule type" value="Genomic_DNA"/>
</dbReference>
<keyword evidence="3" id="KW-1185">Reference proteome</keyword>
<accession>A0A2I2G6Y2</accession>
<dbReference type="Gene3D" id="3.30.710.10">
    <property type="entry name" value="Potassium Channel Kv1.1, Chain A"/>
    <property type="match status" value="1"/>
</dbReference>
<evidence type="ECO:0000259" key="1">
    <source>
        <dbReference type="PROSITE" id="PS50097"/>
    </source>
</evidence>
<dbReference type="Proteomes" id="UP000234275">
    <property type="component" value="Unassembled WGS sequence"/>
</dbReference>
<dbReference type="SUPFAM" id="SSF54695">
    <property type="entry name" value="POZ domain"/>
    <property type="match status" value="1"/>
</dbReference>
<dbReference type="RefSeq" id="XP_024703941.1">
    <property type="nucleotide sequence ID" value="XM_024847658.1"/>
</dbReference>